<dbReference type="OrthoDB" id="442066at2759"/>
<dbReference type="PANTHER" id="PTHR15454:SF56">
    <property type="entry name" value="PROTEIN PHOSPHATASE 1 REGULATORY SUBUNIT 7-RELATED"/>
    <property type="match status" value="1"/>
</dbReference>
<feature type="region of interest" description="Disordered" evidence="3">
    <location>
        <begin position="1"/>
        <end position="39"/>
    </location>
</feature>
<proteinExistence type="predicted"/>
<dbReference type="PROSITE" id="PS51450">
    <property type="entry name" value="LRR"/>
    <property type="match status" value="3"/>
</dbReference>
<dbReference type="AlphaFoldDB" id="D2V9S3"/>
<organism evidence="5">
    <name type="scientific">Naegleria gruberi</name>
    <name type="common">Amoeba</name>
    <dbReference type="NCBI Taxonomy" id="5762"/>
    <lineage>
        <taxon>Eukaryota</taxon>
        <taxon>Discoba</taxon>
        <taxon>Heterolobosea</taxon>
        <taxon>Tetramitia</taxon>
        <taxon>Eutetramitia</taxon>
        <taxon>Vahlkampfiidae</taxon>
        <taxon>Naegleria</taxon>
    </lineage>
</organism>
<dbReference type="GeneID" id="8859870"/>
<accession>D2V9S3</accession>
<dbReference type="SUPFAM" id="SSF52058">
    <property type="entry name" value="L domain-like"/>
    <property type="match status" value="1"/>
</dbReference>
<dbReference type="Pfam" id="PF00560">
    <property type="entry name" value="LRR_1"/>
    <property type="match status" value="1"/>
</dbReference>
<dbReference type="SMART" id="SM00365">
    <property type="entry name" value="LRR_SD22"/>
    <property type="match status" value="4"/>
</dbReference>
<dbReference type="Proteomes" id="UP000006671">
    <property type="component" value="Unassembled WGS sequence"/>
</dbReference>
<evidence type="ECO:0000313" key="5">
    <source>
        <dbReference type="Proteomes" id="UP000006671"/>
    </source>
</evidence>
<dbReference type="Pfam" id="PF13855">
    <property type="entry name" value="LRR_8"/>
    <property type="match status" value="1"/>
</dbReference>
<name>D2V9S3_NAEGR</name>
<evidence type="ECO:0000313" key="4">
    <source>
        <dbReference type="EMBL" id="EFC46632.1"/>
    </source>
</evidence>
<dbReference type="RefSeq" id="XP_002679376.1">
    <property type="nucleotide sequence ID" value="XM_002679330.1"/>
</dbReference>
<dbReference type="GO" id="GO:0005737">
    <property type="term" value="C:cytoplasm"/>
    <property type="evidence" value="ECO:0007669"/>
    <property type="project" value="TreeGrafter"/>
</dbReference>
<protein>
    <submittedName>
        <fullName evidence="4">Leucine rich repeat domain-containing protein</fullName>
    </submittedName>
</protein>
<dbReference type="InterPro" id="IPR001611">
    <property type="entry name" value="Leu-rich_rpt"/>
</dbReference>
<evidence type="ECO:0000256" key="3">
    <source>
        <dbReference type="SAM" id="MobiDB-lite"/>
    </source>
</evidence>
<dbReference type="OMA" id="ENVIGCH"/>
<dbReference type="PANTHER" id="PTHR15454">
    <property type="entry name" value="NISCHARIN RELATED"/>
    <property type="match status" value="1"/>
</dbReference>
<keyword evidence="2" id="KW-0677">Repeat</keyword>
<reference evidence="4 5" key="1">
    <citation type="journal article" date="2010" name="Cell">
        <title>The genome of Naegleria gruberi illuminates early eukaryotic versatility.</title>
        <authorList>
            <person name="Fritz-Laylin L.K."/>
            <person name="Prochnik S.E."/>
            <person name="Ginger M.L."/>
            <person name="Dacks J.B."/>
            <person name="Carpenter M.L."/>
            <person name="Field M.C."/>
            <person name="Kuo A."/>
            <person name="Paredez A."/>
            <person name="Chapman J."/>
            <person name="Pham J."/>
            <person name="Shu S."/>
            <person name="Neupane R."/>
            <person name="Cipriano M."/>
            <person name="Mancuso J."/>
            <person name="Tu H."/>
            <person name="Salamov A."/>
            <person name="Lindquist E."/>
            <person name="Shapiro H."/>
            <person name="Lucas S."/>
            <person name="Grigoriev I.V."/>
            <person name="Cande W.Z."/>
            <person name="Fulton C."/>
            <person name="Rokhsar D.S."/>
            <person name="Dawson S.C."/>
        </authorList>
    </citation>
    <scope>NUCLEOTIDE SEQUENCE [LARGE SCALE GENOMIC DNA]</scope>
    <source>
        <strain evidence="4 5">NEG-M</strain>
    </source>
</reference>
<dbReference type="Gene3D" id="3.80.10.10">
    <property type="entry name" value="Ribonuclease Inhibitor"/>
    <property type="match status" value="1"/>
</dbReference>
<dbReference type="EMBL" id="GG738858">
    <property type="protein sequence ID" value="EFC46632.1"/>
    <property type="molecule type" value="Genomic_DNA"/>
</dbReference>
<sequence>MSEQPKEQTSTTAENQLEENTKKHPLENSEDGGKNKLTRREENLSRSIFTIKQRKCTNGSDVGIMWDLTATYLRGFDGEGVTFKLEEKDGHDDTSPIIEFYGSRNFLSKFPTNEITLMGRKVLTSSLVKLNLSCNDITEFPPLKELVNLRELMLSNNKITEMNNPDLQYCKNLRRLDLKINRINKIQYLPLPEDNATSNKLEYLSLSSNQISEIPEEEIRKCGNIKHLGFYGNLITTPLETLLDFISQFCQQSLSELWLQSNPITPVDSVIADENVIGCHSRFANPERVQQRVDEMTLVHLKLPSLCYYNGQYLVNKSPSSTTSQN</sequence>
<dbReference type="InParanoid" id="D2V9S3"/>
<evidence type="ECO:0000256" key="1">
    <source>
        <dbReference type="ARBA" id="ARBA00022614"/>
    </source>
</evidence>
<dbReference type="STRING" id="5762.D2V9S3"/>
<keyword evidence="5" id="KW-1185">Reference proteome</keyword>
<dbReference type="InterPro" id="IPR032675">
    <property type="entry name" value="LRR_dom_sf"/>
</dbReference>
<dbReference type="KEGG" id="ngr:NAEGRDRAFT_57544"/>
<gene>
    <name evidence="4" type="ORF">NAEGRDRAFT_57544</name>
</gene>
<dbReference type="VEuPathDB" id="AmoebaDB:NAEGRDRAFT_57544"/>
<keyword evidence="1" id="KW-0433">Leucine-rich repeat</keyword>
<evidence type="ECO:0000256" key="2">
    <source>
        <dbReference type="ARBA" id="ARBA00022737"/>
    </source>
</evidence>
<feature type="compositionally biased region" description="Basic and acidic residues" evidence="3">
    <location>
        <begin position="19"/>
        <end position="39"/>
    </location>
</feature>